<evidence type="ECO:0000313" key="2">
    <source>
        <dbReference type="EMBL" id="KKK63340.1"/>
    </source>
</evidence>
<evidence type="ECO:0000256" key="1">
    <source>
        <dbReference type="SAM" id="MobiDB-lite"/>
    </source>
</evidence>
<proteinExistence type="predicted"/>
<dbReference type="AlphaFoldDB" id="A0A0F8XQ89"/>
<sequence>MTEADGENPIGDEKQPIGESAEDVFTPEVLRLLLTLNEDEMIAPLRLKRTDVNKVKAVKLSEEEVQKVNTVMAYLYDRGFIPDPTFASLFVYCFNLMYHYHHKAAEQEAQQEVAS</sequence>
<organism evidence="2">
    <name type="scientific">marine sediment metagenome</name>
    <dbReference type="NCBI Taxonomy" id="412755"/>
    <lineage>
        <taxon>unclassified sequences</taxon>
        <taxon>metagenomes</taxon>
        <taxon>ecological metagenomes</taxon>
    </lineage>
</organism>
<dbReference type="EMBL" id="LAZR01061563">
    <property type="protein sequence ID" value="KKK63340.1"/>
    <property type="molecule type" value="Genomic_DNA"/>
</dbReference>
<name>A0A0F8XQ89_9ZZZZ</name>
<accession>A0A0F8XQ89</accession>
<protein>
    <submittedName>
        <fullName evidence="2">Uncharacterized protein</fullName>
    </submittedName>
</protein>
<feature type="region of interest" description="Disordered" evidence="1">
    <location>
        <begin position="1"/>
        <end position="22"/>
    </location>
</feature>
<comment type="caution">
    <text evidence="2">The sequence shown here is derived from an EMBL/GenBank/DDBJ whole genome shotgun (WGS) entry which is preliminary data.</text>
</comment>
<reference evidence="2" key="1">
    <citation type="journal article" date="2015" name="Nature">
        <title>Complex archaea that bridge the gap between prokaryotes and eukaryotes.</title>
        <authorList>
            <person name="Spang A."/>
            <person name="Saw J.H."/>
            <person name="Jorgensen S.L."/>
            <person name="Zaremba-Niedzwiedzka K."/>
            <person name="Martijn J."/>
            <person name="Lind A.E."/>
            <person name="van Eijk R."/>
            <person name="Schleper C."/>
            <person name="Guy L."/>
            <person name="Ettema T.J."/>
        </authorList>
    </citation>
    <scope>NUCLEOTIDE SEQUENCE</scope>
</reference>
<gene>
    <name evidence="2" type="ORF">LCGC14_2995270</name>
</gene>